<dbReference type="SMART" id="SM00421">
    <property type="entry name" value="HTH_LUXR"/>
    <property type="match status" value="1"/>
</dbReference>
<feature type="domain" description="HTH luxR-type" evidence="2">
    <location>
        <begin position="594"/>
        <end position="659"/>
    </location>
</feature>
<keyword evidence="4" id="KW-1185">Reference proteome</keyword>
<dbReference type="SUPFAM" id="SSF55785">
    <property type="entry name" value="PYP-like sensor domain (PAS domain)"/>
    <property type="match status" value="1"/>
</dbReference>
<name>A0ABN6RKG0_9DEIO</name>
<dbReference type="InterPro" id="IPR013656">
    <property type="entry name" value="PAS_4"/>
</dbReference>
<dbReference type="PANTHER" id="PTHR47691">
    <property type="entry name" value="REGULATOR-RELATED"/>
    <property type="match status" value="1"/>
</dbReference>
<keyword evidence="3" id="KW-0614">Plasmid</keyword>
<dbReference type="Pfam" id="PF13424">
    <property type="entry name" value="TPR_12"/>
    <property type="match status" value="2"/>
</dbReference>
<evidence type="ECO:0000313" key="3">
    <source>
        <dbReference type="EMBL" id="BDP43832.1"/>
    </source>
</evidence>
<dbReference type="InterPro" id="IPR011990">
    <property type="entry name" value="TPR-like_helical_dom_sf"/>
</dbReference>
<dbReference type="Proteomes" id="UP001064971">
    <property type="component" value="Plasmid pDAETH-1"/>
</dbReference>
<dbReference type="SUPFAM" id="SSF46894">
    <property type="entry name" value="C-terminal effector domain of the bipartite response regulators"/>
    <property type="match status" value="1"/>
</dbReference>
<evidence type="ECO:0000256" key="1">
    <source>
        <dbReference type="PROSITE-ProRule" id="PRU00339"/>
    </source>
</evidence>
<gene>
    <name evidence="3" type="ORF">DAETH_38010</name>
</gene>
<dbReference type="InterPro" id="IPR019734">
    <property type="entry name" value="TPR_rpt"/>
</dbReference>
<accession>A0ABN6RKG0</accession>
<evidence type="ECO:0000313" key="4">
    <source>
        <dbReference type="Proteomes" id="UP001064971"/>
    </source>
</evidence>
<dbReference type="InterPro" id="IPR036388">
    <property type="entry name" value="WH-like_DNA-bd_sf"/>
</dbReference>
<dbReference type="CDD" id="cd06170">
    <property type="entry name" value="LuxR_C_like"/>
    <property type="match status" value="1"/>
</dbReference>
<dbReference type="Gene3D" id="3.30.450.20">
    <property type="entry name" value="PAS domain"/>
    <property type="match status" value="1"/>
</dbReference>
<dbReference type="PROSITE" id="PS50043">
    <property type="entry name" value="HTH_LUXR_2"/>
    <property type="match status" value="1"/>
</dbReference>
<dbReference type="Pfam" id="PF00196">
    <property type="entry name" value="GerE"/>
    <property type="match status" value="1"/>
</dbReference>
<sequence length="661" mass="72637">MTCWRRVQEWQARGLWPDLQALLSEAVPDTAQADWSRLARTAPGAVRRRVPRQNASARHALRLLALAEEAGPHLRGPGQAQWLTRLEDSQAEIEAAFTTLTAQGEVASALRLGAALFPYWWVKGQHTEGARRLQAALQACPDAPRDVRARALYGLASFAQGRGEYESATELHEQALALWRLVGHRAEEALVLGNLGFVAMRRGEYRRANVYLTQELVLAREVGDRWVEAAALNTLGNVATREGRQDEAGEYLRESLRLRRDLGDRIGMARSLTNLGLVALRQGEPERAAQRLLEALHLRRDLGDTGGTSQTLHALGLVALERGERERAAALLGESITLAARVQDPGQLADGVEALASLATQRGSPGGAVTLFRHAERLREHSGTPRAPADEGRVRRIQELLRSSRTPLLPGLLHPPREGLPDFEVVLEDVCALLEQWSRPARSPLGSKDGVYRRLFEQVPVSLQLFSPDGYTLDANAAWSAFWGVRPEEIADRNVLEDAQFAELGVTDLVRRAFEGEAVLLPPLPYDKARLVGQGRRHYLQMLLTPLKDSRGRVREVLFLHGQASVRTPADLVHLSLDLGLTAQLPSDPAGLLGLRRFPSLSPREAAVVHLIAEGHSDADIAATLGVTEHTVKFHVKSVLNKLGAVNRAHAVAIALKHRLL</sequence>
<organism evidence="3 4">
    <name type="scientific">Deinococcus aetherius</name>
    <dbReference type="NCBI Taxonomy" id="200252"/>
    <lineage>
        <taxon>Bacteria</taxon>
        <taxon>Thermotogati</taxon>
        <taxon>Deinococcota</taxon>
        <taxon>Deinococci</taxon>
        <taxon>Deinococcales</taxon>
        <taxon>Deinococcaceae</taxon>
        <taxon>Deinococcus</taxon>
    </lineage>
</organism>
<dbReference type="Gene3D" id="1.10.10.10">
    <property type="entry name" value="Winged helix-like DNA-binding domain superfamily/Winged helix DNA-binding domain"/>
    <property type="match status" value="1"/>
</dbReference>
<feature type="repeat" description="TPR" evidence="1">
    <location>
        <begin position="229"/>
        <end position="262"/>
    </location>
</feature>
<dbReference type="PANTHER" id="PTHR47691:SF3">
    <property type="entry name" value="HTH-TYPE TRANSCRIPTIONAL REGULATOR RV0890C-RELATED"/>
    <property type="match status" value="1"/>
</dbReference>
<proteinExistence type="predicted"/>
<dbReference type="InterPro" id="IPR016032">
    <property type="entry name" value="Sig_transdc_resp-reg_C-effctor"/>
</dbReference>
<dbReference type="Pfam" id="PF08448">
    <property type="entry name" value="PAS_4"/>
    <property type="match status" value="1"/>
</dbReference>
<dbReference type="InterPro" id="IPR000792">
    <property type="entry name" value="Tscrpt_reg_LuxR_C"/>
</dbReference>
<reference evidence="3" key="1">
    <citation type="submission" date="2022-07" db="EMBL/GenBank/DDBJ databases">
        <title>Complete Genome Sequence of the Radioresistant Bacterium Deinococcus aetherius ST0316, Isolated from the Air Dust collected in Lower Stratosphere above Japan.</title>
        <authorList>
            <person name="Satoh K."/>
            <person name="Hagiwara K."/>
            <person name="Katsumata K."/>
            <person name="Kubo A."/>
            <person name="Yokobori S."/>
            <person name="Yamagishi A."/>
            <person name="Oono Y."/>
            <person name="Narumi I."/>
        </authorList>
    </citation>
    <scope>NUCLEOTIDE SEQUENCE</scope>
    <source>
        <strain evidence="3">ST0316</strain>
        <plasmid evidence="3">pDAETH-1</plasmid>
    </source>
</reference>
<dbReference type="Gene3D" id="1.25.40.10">
    <property type="entry name" value="Tetratricopeptide repeat domain"/>
    <property type="match status" value="1"/>
</dbReference>
<geneLocation type="plasmid" evidence="3 4">
    <name>pDAETH-1</name>
</geneLocation>
<evidence type="ECO:0000259" key="2">
    <source>
        <dbReference type="PROSITE" id="PS50043"/>
    </source>
</evidence>
<keyword evidence="1" id="KW-0802">TPR repeat</keyword>
<dbReference type="PROSITE" id="PS50005">
    <property type="entry name" value="TPR"/>
    <property type="match status" value="1"/>
</dbReference>
<dbReference type="InterPro" id="IPR035965">
    <property type="entry name" value="PAS-like_dom_sf"/>
</dbReference>
<dbReference type="PRINTS" id="PR00038">
    <property type="entry name" value="HTHLUXR"/>
</dbReference>
<dbReference type="EMBL" id="AP026561">
    <property type="protein sequence ID" value="BDP43832.1"/>
    <property type="molecule type" value="Genomic_DNA"/>
</dbReference>
<dbReference type="SUPFAM" id="SSF48452">
    <property type="entry name" value="TPR-like"/>
    <property type="match status" value="2"/>
</dbReference>
<protein>
    <recommendedName>
        <fullName evidence="2">HTH luxR-type domain-containing protein</fullName>
    </recommendedName>
</protein>
<dbReference type="SMART" id="SM00028">
    <property type="entry name" value="TPR"/>
    <property type="match status" value="5"/>
</dbReference>